<keyword evidence="9" id="KW-0902">Two-component regulatory system</keyword>
<evidence type="ECO:0000256" key="8">
    <source>
        <dbReference type="ARBA" id="ARBA00022989"/>
    </source>
</evidence>
<feature type="transmembrane region" description="Helical" evidence="11">
    <location>
        <begin position="70"/>
        <end position="92"/>
    </location>
</feature>
<keyword evidence="8 11" id="KW-1133">Transmembrane helix</keyword>
<evidence type="ECO:0000259" key="13">
    <source>
        <dbReference type="Pfam" id="PF07694"/>
    </source>
</evidence>
<dbReference type="GO" id="GO:0005524">
    <property type="term" value="F:ATP binding"/>
    <property type="evidence" value="ECO:0007669"/>
    <property type="project" value="UniProtKB-KW"/>
</dbReference>
<dbReference type="Pfam" id="PF07694">
    <property type="entry name" value="5TM-5TMR_LYT"/>
    <property type="match status" value="1"/>
</dbReference>
<feature type="domain" description="Signal transduction histidine kinase 5TM receptor LytS transmembrane region" evidence="13">
    <location>
        <begin position="25"/>
        <end position="188"/>
    </location>
</feature>
<evidence type="ECO:0000256" key="2">
    <source>
        <dbReference type="ARBA" id="ARBA00022475"/>
    </source>
</evidence>
<keyword evidence="10 11" id="KW-0472">Membrane</keyword>
<keyword evidence="6 14" id="KW-0418">Kinase</keyword>
<feature type="domain" description="Signal transduction histidine kinase internal region" evidence="12">
    <location>
        <begin position="341"/>
        <end position="419"/>
    </location>
</feature>
<dbReference type="RefSeq" id="WP_027308244.1">
    <property type="nucleotide sequence ID" value="NZ_FQVG01000004.1"/>
</dbReference>
<evidence type="ECO:0000256" key="5">
    <source>
        <dbReference type="ARBA" id="ARBA00022741"/>
    </source>
</evidence>
<feature type="transmembrane region" description="Helical" evidence="11">
    <location>
        <begin position="133"/>
        <end position="154"/>
    </location>
</feature>
<dbReference type="Gene3D" id="1.10.1760.20">
    <property type="match status" value="1"/>
</dbReference>
<evidence type="ECO:0000256" key="11">
    <source>
        <dbReference type="SAM" id="Phobius"/>
    </source>
</evidence>
<evidence type="ECO:0000259" key="12">
    <source>
        <dbReference type="Pfam" id="PF06580"/>
    </source>
</evidence>
<dbReference type="GO" id="GO:0005886">
    <property type="term" value="C:plasma membrane"/>
    <property type="evidence" value="ECO:0007669"/>
    <property type="project" value="UniProtKB-SubCell"/>
</dbReference>
<accession>A0A1M4TBN1</accession>
<feature type="transmembrane region" description="Helical" evidence="11">
    <location>
        <begin position="37"/>
        <end position="58"/>
    </location>
</feature>
<evidence type="ECO:0000256" key="7">
    <source>
        <dbReference type="ARBA" id="ARBA00022840"/>
    </source>
</evidence>
<keyword evidence="3" id="KW-0808">Transferase</keyword>
<feature type="transmembrane region" description="Helical" evidence="11">
    <location>
        <begin position="166"/>
        <end position="186"/>
    </location>
</feature>
<feature type="transmembrane region" description="Helical" evidence="11">
    <location>
        <begin position="99"/>
        <end position="121"/>
    </location>
</feature>
<dbReference type="InterPro" id="IPR011620">
    <property type="entry name" value="Sig_transdc_His_kinase_LytS_TM"/>
</dbReference>
<comment type="subcellular location">
    <subcellularLocation>
        <location evidence="1">Cell membrane</location>
        <topology evidence="1">Multi-pass membrane protein</topology>
    </subcellularLocation>
</comment>
<keyword evidence="5" id="KW-0547">Nucleotide-binding</keyword>
<keyword evidence="2" id="KW-1003">Cell membrane</keyword>
<dbReference type="GO" id="GO:0000155">
    <property type="term" value="F:phosphorelay sensor kinase activity"/>
    <property type="evidence" value="ECO:0007669"/>
    <property type="project" value="InterPro"/>
</dbReference>
<dbReference type="InterPro" id="IPR036890">
    <property type="entry name" value="HATPase_C_sf"/>
</dbReference>
<dbReference type="Gene3D" id="3.30.565.10">
    <property type="entry name" value="Histidine kinase-like ATPase, C-terminal domain"/>
    <property type="match status" value="1"/>
</dbReference>
<keyword evidence="4 11" id="KW-0812">Transmembrane</keyword>
<evidence type="ECO:0000313" key="14">
    <source>
        <dbReference type="EMBL" id="SHE41870.1"/>
    </source>
</evidence>
<reference evidence="15" key="1">
    <citation type="submission" date="2016-11" db="EMBL/GenBank/DDBJ databases">
        <authorList>
            <person name="Varghese N."/>
            <person name="Submissions S."/>
        </authorList>
    </citation>
    <scope>NUCLEOTIDE SEQUENCE [LARGE SCALE GENOMIC DNA]</scope>
    <source>
        <strain evidence="15">DSM 10124</strain>
    </source>
</reference>
<dbReference type="SUPFAM" id="SSF55874">
    <property type="entry name" value="ATPase domain of HSP90 chaperone/DNA topoisomerase II/histidine kinase"/>
    <property type="match status" value="1"/>
</dbReference>
<protein>
    <submittedName>
        <fullName evidence="14">Two-component system, LytT family, sensor kinase</fullName>
    </submittedName>
</protein>
<dbReference type="AlphaFoldDB" id="A0A1M4TBN1"/>
<dbReference type="InterPro" id="IPR050640">
    <property type="entry name" value="Bact_2-comp_sensor_kinase"/>
</dbReference>
<evidence type="ECO:0000313" key="15">
    <source>
        <dbReference type="Proteomes" id="UP000184423"/>
    </source>
</evidence>
<dbReference type="GO" id="GO:0071555">
    <property type="term" value="P:cell wall organization"/>
    <property type="evidence" value="ECO:0007669"/>
    <property type="project" value="InterPro"/>
</dbReference>
<dbReference type="PANTHER" id="PTHR34220">
    <property type="entry name" value="SENSOR HISTIDINE KINASE YPDA"/>
    <property type="match status" value="1"/>
</dbReference>
<sequence>MLYLQLFERMSIIALAAYVFSQTIMFKKLFTRKMMSFEKFMLVTFFSILSILGTYLGVKVQGGAIANIRPIGAIVAGLIGGPLVGIIVGAIAGLHRYTLGGFTALSCAFSTVAEGLVGGIFKSYIKKGKSDIIISFIAGIIAEITQVIIILLLAKPFEAALELEKNIGLPMILINSFGVALFINIINNVKDDLNKIAAFNAYRALNIAKKSSVYLKLGLNRDSAKEICSIISKETRAKCVFICIENEVLYTTKYDEFYIKDILLNLDLRKKSELVEHNNNCFYIAKLYSEDNLKGYLGVSIKNYNEIDRYYIDFLDELAELLSIQMEIMRLNTIAQNIYKSELKALKAQIHPHFLFNALNTIASFCRTNPLKARELILSLSNYFRGTLKRNDEFVEIKDEIDLINSYIEIEKARFGDRLNFYCDVEDKIKEYKIPTFILQPIVENSIKHGISPKAVGGSVFLKGFQEDKYLTFIIEDTGVGFNKNYCDSISKGEGIGITNIIERLKLYYGKNYLFDIQSALEEGTKTTIKIPIMEG</sequence>
<dbReference type="InterPro" id="IPR010559">
    <property type="entry name" value="Sig_transdc_His_kin_internal"/>
</dbReference>
<evidence type="ECO:0000256" key="9">
    <source>
        <dbReference type="ARBA" id="ARBA00023012"/>
    </source>
</evidence>
<dbReference type="EMBL" id="FQVG01000004">
    <property type="protein sequence ID" value="SHE41870.1"/>
    <property type="molecule type" value="Genomic_DNA"/>
</dbReference>
<evidence type="ECO:0000256" key="1">
    <source>
        <dbReference type="ARBA" id="ARBA00004651"/>
    </source>
</evidence>
<keyword evidence="15" id="KW-1185">Reference proteome</keyword>
<proteinExistence type="predicted"/>
<evidence type="ECO:0000256" key="4">
    <source>
        <dbReference type="ARBA" id="ARBA00022692"/>
    </source>
</evidence>
<evidence type="ECO:0000256" key="3">
    <source>
        <dbReference type="ARBA" id="ARBA00022679"/>
    </source>
</evidence>
<keyword evidence="7" id="KW-0067">ATP-binding</keyword>
<evidence type="ECO:0000256" key="6">
    <source>
        <dbReference type="ARBA" id="ARBA00022777"/>
    </source>
</evidence>
<dbReference type="Pfam" id="PF06580">
    <property type="entry name" value="His_kinase"/>
    <property type="match status" value="1"/>
</dbReference>
<organism evidence="14 15">
    <name type="scientific">Caloramator proteoclasticus DSM 10124</name>
    <dbReference type="NCBI Taxonomy" id="1121262"/>
    <lineage>
        <taxon>Bacteria</taxon>
        <taxon>Bacillati</taxon>
        <taxon>Bacillota</taxon>
        <taxon>Clostridia</taxon>
        <taxon>Eubacteriales</taxon>
        <taxon>Clostridiaceae</taxon>
        <taxon>Caloramator</taxon>
    </lineage>
</organism>
<feature type="transmembrane region" description="Helical" evidence="11">
    <location>
        <begin position="6"/>
        <end position="25"/>
    </location>
</feature>
<dbReference type="Proteomes" id="UP000184423">
    <property type="component" value="Unassembled WGS sequence"/>
</dbReference>
<gene>
    <name evidence="14" type="ORF">SAMN02746091_00340</name>
</gene>
<name>A0A1M4TBN1_9CLOT</name>
<evidence type="ECO:0000256" key="10">
    <source>
        <dbReference type="ARBA" id="ARBA00023136"/>
    </source>
</evidence>
<dbReference type="PANTHER" id="PTHR34220:SF7">
    <property type="entry name" value="SENSOR HISTIDINE KINASE YPDA"/>
    <property type="match status" value="1"/>
</dbReference>